<proteinExistence type="predicted"/>
<reference evidence="1 2" key="1">
    <citation type="journal article" date="2022" name="DNA Res.">
        <title>Chromosomal-level genome assembly of the orchid tree Bauhinia variegata (Leguminosae; Cercidoideae) supports the allotetraploid origin hypothesis of Bauhinia.</title>
        <authorList>
            <person name="Zhong Y."/>
            <person name="Chen Y."/>
            <person name="Zheng D."/>
            <person name="Pang J."/>
            <person name="Liu Y."/>
            <person name="Luo S."/>
            <person name="Meng S."/>
            <person name="Qian L."/>
            <person name="Wei D."/>
            <person name="Dai S."/>
            <person name="Zhou R."/>
        </authorList>
    </citation>
    <scope>NUCLEOTIDE SEQUENCE [LARGE SCALE GENOMIC DNA]</scope>
    <source>
        <strain evidence="1">BV-YZ2020</strain>
    </source>
</reference>
<protein>
    <submittedName>
        <fullName evidence="1">Uncharacterized protein</fullName>
    </submittedName>
</protein>
<accession>A0ACB9P7U6</accession>
<gene>
    <name evidence="1" type="ORF">L6164_012034</name>
</gene>
<dbReference type="EMBL" id="CM039430">
    <property type="protein sequence ID" value="KAI4344847.1"/>
    <property type="molecule type" value="Genomic_DNA"/>
</dbReference>
<name>A0ACB9P7U6_BAUVA</name>
<keyword evidence="2" id="KW-1185">Reference proteome</keyword>
<dbReference type="Proteomes" id="UP000828941">
    <property type="component" value="Chromosome 5"/>
</dbReference>
<sequence length="95" mass="10071">MAHYQNQYGAVPASDNLVNKIIDTDTTTDTGGGAGMYKTGDDTAKYESTGYQNQPTAPTTASGEVHTAAAGGEHHHKKKGILEKIKEKLPGAHHH</sequence>
<evidence type="ECO:0000313" key="2">
    <source>
        <dbReference type="Proteomes" id="UP000828941"/>
    </source>
</evidence>
<organism evidence="1 2">
    <name type="scientific">Bauhinia variegata</name>
    <name type="common">Purple orchid tree</name>
    <name type="synonym">Phanera variegata</name>
    <dbReference type="NCBI Taxonomy" id="167791"/>
    <lineage>
        <taxon>Eukaryota</taxon>
        <taxon>Viridiplantae</taxon>
        <taxon>Streptophyta</taxon>
        <taxon>Embryophyta</taxon>
        <taxon>Tracheophyta</taxon>
        <taxon>Spermatophyta</taxon>
        <taxon>Magnoliopsida</taxon>
        <taxon>eudicotyledons</taxon>
        <taxon>Gunneridae</taxon>
        <taxon>Pentapetalae</taxon>
        <taxon>rosids</taxon>
        <taxon>fabids</taxon>
        <taxon>Fabales</taxon>
        <taxon>Fabaceae</taxon>
        <taxon>Cercidoideae</taxon>
        <taxon>Cercideae</taxon>
        <taxon>Bauhiniinae</taxon>
        <taxon>Bauhinia</taxon>
    </lineage>
</organism>
<evidence type="ECO:0000313" key="1">
    <source>
        <dbReference type="EMBL" id="KAI4344847.1"/>
    </source>
</evidence>
<comment type="caution">
    <text evidence="1">The sequence shown here is derived from an EMBL/GenBank/DDBJ whole genome shotgun (WGS) entry which is preliminary data.</text>
</comment>